<dbReference type="InterPro" id="IPR003848">
    <property type="entry name" value="DUF218"/>
</dbReference>
<dbReference type="KEGG" id="slau:SLA_3429"/>
<name>A0A161JHC0_STRLU</name>
<feature type="transmembrane region" description="Helical" evidence="1">
    <location>
        <begin position="124"/>
        <end position="151"/>
    </location>
</feature>
<dbReference type="Pfam" id="PF02698">
    <property type="entry name" value="DUF218"/>
    <property type="match status" value="1"/>
</dbReference>
<proteinExistence type="predicted"/>
<dbReference type="AlphaFoldDB" id="A0A161JHC0"/>
<feature type="transmembrane region" description="Helical" evidence="1">
    <location>
        <begin position="325"/>
        <end position="344"/>
    </location>
</feature>
<dbReference type="Gene3D" id="3.40.50.620">
    <property type="entry name" value="HUPs"/>
    <property type="match status" value="1"/>
</dbReference>
<dbReference type="GO" id="GO:0043164">
    <property type="term" value="P:Gram-negative-bacterium-type cell wall biogenesis"/>
    <property type="evidence" value="ECO:0007669"/>
    <property type="project" value="TreeGrafter"/>
</dbReference>
<protein>
    <recommendedName>
        <fullName evidence="2">DUF218 domain-containing protein</fullName>
    </recommendedName>
</protein>
<keyword evidence="1" id="KW-0812">Transmembrane</keyword>
<evidence type="ECO:0000313" key="3">
    <source>
        <dbReference type="EMBL" id="BAU84338.1"/>
    </source>
</evidence>
<gene>
    <name evidence="3" type="ORF">SLA_3429</name>
</gene>
<evidence type="ECO:0000256" key="1">
    <source>
        <dbReference type="SAM" id="Phobius"/>
    </source>
</evidence>
<dbReference type="GO" id="GO:0005886">
    <property type="term" value="C:plasma membrane"/>
    <property type="evidence" value="ECO:0007669"/>
    <property type="project" value="TreeGrafter"/>
</dbReference>
<accession>A0A161JHC0</accession>
<keyword evidence="1" id="KW-1133">Transmembrane helix</keyword>
<organism evidence="3 4">
    <name type="scientific">Streptomyces laurentii</name>
    <dbReference type="NCBI Taxonomy" id="39478"/>
    <lineage>
        <taxon>Bacteria</taxon>
        <taxon>Bacillati</taxon>
        <taxon>Actinomycetota</taxon>
        <taxon>Actinomycetes</taxon>
        <taxon>Kitasatosporales</taxon>
        <taxon>Streptomycetaceae</taxon>
        <taxon>Streptomyces</taxon>
    </lineage>
</organism>
<dbReference type="PANTHER" id="PTHR30336:SF4">
    <property type="entry name" value="ENVELOPE BIOGENESIS FACTOR ELYC"/>
    <property type="match status" value="1"/>
</dbReference>
<dbReference type="GO" id="GO:0000270">
    <property type="term" value="P:peptidoglycan metabolic process"/>
    <property type="evidence" value="ECO:0007669"/>
    <property type="project" value="TreeGrafter"/>
</dbReference>
<keyword evidence="4" id="KW-1185">Reference proteome</keyword>
<keyword evidence="1" id="KW-0472">Membrane</keyword>
<feature type="transmembrane region" description="Helical" evidence="1">
    <location>
        <begin position="31"/>
        <end position="49"/>
    </location>
</feature>
<dbReference type="CDD" id="cd06259">
    <property type="entry name" value="YdcF-like"/>
    <property type="match status" value="1"/>
</dbReference>
<feature type="domain" description="DUF218" evidence="2">
    <location>
        <begin position="162"/>
        <end position="310"/>
    </location>
</feature>
<feature type="transmembrane region" description="Helical" evidence="1">
    <location>
        <begin position="97"/>
        <end position="118"/>
    </location>
</feature>
<evidence type="ECO:0000259" key="2">
    <source>
        <dbReference type="Pfam" id="PF02698"/>
    </source>
</evidence>
<feature type="transmembrane region" description="Helical" evidence="1">
    <location>
        <begin position="55"/>
        <end position="76"/>
    </location>
</feature>
<dbReference type="PANTHER" id="PTHR30336">
    <property type="entry name" value="INNER MEMBRANE PROTEIN, PROBABLE PERMEASE"/>
    <property type="match status" value="1"/>
</dbReference>
<dbReference type="Proteomes" id="UP000217676">
    <property type="component" value="Chromosome"/>
</dbReference>
<reference evidence="3 4" key="1">
    <citation type="journal article" date="2016" name="Genome Announc.">
        <title>Complete Genome Sequence of Thiostrepton-Producing Streptomyces laurentii ATCC 31255.</title>
        <authorList>
            <person name="Doi K."/>
            <person name="Fujino Y."/>
            <person name="Nagayoshi Y."/>
            <person name="Ohshima T."/>
            <person name="Ogata S."/>
        </authorList>
    </citation>
    <scope>NUCLEOTIDE SEQUENCE [LARGE SCALE GENOMIC DNA]</scope>
    <source>
        <strain evidence="3 4">ATCC 31255</strain>
    </source>
</reference>
<dbReference type="InterPro" id="IPR014729">
    <property type="entry name" value="Rossmann-like_a/b/a_fold"/>
</dbReference>
<sequence length="345" mass="36926">MIDMVAFVVAAVFLLLFGIGVLRDRRRFSNAVYLGLSVTFLGVGLLASLKDAPRGVAGVVLIVLLLVVALGPVTLATLLCSNGVKMLRKEGRRPANLLALLAGLGIYGVMALMVVAVFTQSAVLGAAVLTLLLVLGYVSFLFLCFIGYAALYGRLSIRRDADYVVVLGSGLIGDRVPPLLASRLERGRQVYEKLAERRGAEDTEEARTPLLVVSGGQGSDEAVPESHAMADYLVERGFPADRIIREDRSRTTEENLLFTKALMDVERPDAECVIVTNNFHAFRAALLAREVGVNGQVVGSPTAAYFWPSATIREFAAVFLTYKKVNLGICGGLILLGGLAVLAAL</sequence>
<dbReference type="EMBL" id="AP017424">
    <property type="protein sequence ID" value="BAU84338.1"/>
    <property type="molecule type" value="Genomic_DNA"/>
</dbReference>
<feature type="transmembrane region" description="Helical" evidence="1">
    <location>
        <begin position="6"/>
        <end position="22"/>
    </location>
</feature>
<evidence type="ECO:0000313" key="4">
    <source>
        <dbReference type="Proteomes" id="UP000217676"/>
    </source>
</evidence>
<dbReference type="InterPro" id="IPR051599">
    <property type="entry name" value="Cell_Envelope_Assoc"/>
</dbReference>